<accession>A0A1W5ZMJ7</accession>
<proteinExistence type="predicted"/>
<dbReference type="EMBL" id="KY849363">
    <property type="protein sequence ID" value="ARI71469.1"/>
    <property type="molecule type" value="Genomic_DNA"/>
</dbReference>
<keyword evidence="1" id="KW-0812">Transmembrane</keyword>
<reference evidence="2" key="1">
    <citation type="submission" date="2017-03" db="EMBL/GenBank/DDBJ databases">
        <title>Characterization and molecular analysis of Staphylococcus epidermidis Y24 isolated from bovine mastitis milk in China.</title>
        <authorList>
            <person name="Tong C."/>
            <person name="Wu Z."/>
            <person name="Qiao D."/>
            <person name="Zhang L."/>
            <person name="Xue H."/>
            <person name="Zhao X."/>
        </authorList>
    </citation>
    <scope>NUCLEOTIDE SEQUENCE</scope>
    <source>
        <strain evidence="2">Y24</strain>
    </source>
</reference>
<feature type="transmembrane region" description="Helical" evidence="1">
    <location>
        <begin position="20"/>
        <end position="37"/>
    </location>
</feature>
<organism evidence="2">
    <name type="scientific">Staphylococcus epidermidis</name>
    <dbReference type="NCBI Taxonomy" id="1282"/>
    <lineage>
        <taxon>Bacteria</taxon>
        <taxon>Bacillati</taxon>
        <taxon>Bacillota</taxon>
        <taxon>Bacilli</taxon>
        <taxon>Bacillales</taxon>
        <taxon>Staphylococcaceae</taxon>
        <taxon>Staphylococcus</taxon>
    </lineage>
</organism>
<dbReference type="AlphaFoldDB" id="A0A1W5ZMJ7"/>
<dbReference type="EMBL" id="JACGQI010000024">
    <property type="protein sequence ID" value="MBF2231007.1"/>
    <property type="molecule type" value="Genomic_DNA"/>
</dbReference>
<feature type="transmembrane region" description="Helical" evidence="1">
    <location>
        <begin position="159"/>
        <end position="177"/>
    </location>
</feature>
<feature type="transmembrane region" description="Helical" evidence="1">
    <location>
        <begin position="57"/>
        <end position="85"/>
    </location>
</feature>
<evidence type="ECO:0000313" key="3">
    <source>
        <dbReference type="EMBL" id="MBF2231007.1"/>
    </source>
</evidence>
<sequence>MNDLLKIYEKLKKDIENRWLIPFHYVVFGLALVVYFLEIPIYKLVNNLDKELVDKVLYAFSLVYDHIVLIFILIIIIILIVYLFFDVFNMNRFVPSPTTYVDGSESSINYVSAIKRLINFMILIITKYWITYFIVNLIFHNDKLLYLNNDSKHLYKCLLFLNICIFIVHILKSIFIIKIMADDSLRLINENDLTDFYITLNKNDEYRMVKPKYRKIDNFIIIKKSEDFTNSNEYKVINKSKNFEEIIYHFDNLTSNH</sequence>
<dbReference type="OrthoDB" id="9983056at2"/>
<keyword evidence="1" id="KW-0472">Membrane</keyword>
<gene>
    <name evidence="3" type="ORF">H3963_11370</name>
</gene>
<feature type="transmembrane region" description="Helical" evidence="1">
    <location>
        <begin position="117"/>
        <end position="139"/>
    </location>
</feature>
<keyword evidence="1" id="KW-1133">Transmembrane helix</keyword>
<reference evidence="3" key="2">
    <citation type="submission" date="2020-08" db="EMBL/GenBank/DDBJ databases">
        <title>Changes in the skin microbiome associated with squamous cell carcinoma in transplant recipients.</title>
        <authorList>
            <person name="Zaugg J."/>
            <person name="Krueger A."/>
            <person name="Lachner N."/>
        </authorList>
    </citation>
    <scope>NUCLEOTIDE SEQUENCE</scope>
    <source>
        <strain evidence="3">R5988</strain>
    </source>
</reference>
<dbReference type="Proteomes" id="UP000648077">
    <property type="component" value="Unassembled WGS sequence"/>
</dbReference>
<evidence type="ECO:0000256" key="1">
    <source>
        <dbReference type="SAM" id="Phobius"/>
    </source>
</evidence>
<name>A0A1W5ZMJ7_STAEP</name>
<dbReference type="RefSeq" id="WP_000998885.1">
    <property type="nucleotide sequence ID" value="NZ_CAXOPD010000012.1"/>
</dbReference>
<protein>
    <submittedName>
        <fullName evidence="2">Uncharacterized protein</fullName>
    </submittedName>
</protein>
<evidence type="ECO:0000313" key="2">
    <source>
        <dbReference type="EMBL" id="ARI71469.1"/>
    </source>
</evidence>